<evidence type="ECO:0000313" key="2">
    <source>
        <dbReference type="Proteomes" id="UP000580250"/>
    </source>
</evidence>
<dbReference type="EMBL" id="CAJEWN010000283">
    <property type="protein sequence ID" value="CAD2176758.1"/>
    <property type="molecule type" value="Genomic_DNA"/>
</dbReference>
<protein>
    <submittedName>
        <fullName evidence="1">Uncharacterized protein</fullName>
    </submittedName>
</protein>
<gene>
    <name evidence="1" type="ORF">MENT_LOCUS28592</name>
</gene>
<dbReference type="OrthoDB" id="6156944at2759"/>
<accession>A0A6V7VQN0</accession>
<dbReference type="Proteomes" id="UP000580250">
    <property type="component" value="Unassembled WGS sequence"/>
</dbReference>
<reference evidence="1 2" key="1">
    <citation type="submission" date="2020-08" db="EMBL/GenBank/DDBJ databases">
        <authorList>
            <person name="Koutsovoulos G."/>
            <person name="Danchin GJ E."/>
        </authorList>
    </citation>
    <scope>NUCLEOTIDE SEQUENCE [LARGE SCALE GENOMIC DNA]</scope>
</reference>
<dbReference type="InterPro" id="IPR027417">
    <property type="entry name" value="P-loop_NTPase"/>
</dbReference>
<dbReference type="SUPFAM" id="SSF52540">
    <property type="entry name" value="P-loop containing nucleoside triphosphate hydrolases"/>
    <property type="match status" value="1"/>
</dbReference>
<comment type="caution">
    <text evidence="1">The sequence shown here is derived from an EMBL/GenBank/DDBJ whole genome shotgun (WGS) entry which is preliminary data.</text>
</comment>
<sequence length="54" mass="6023">MDLCNFKRPTPIQKYVLPALIRENKSFDLIGVAETGSGKLAIFKKLILSLGLNF</sequence>
<dbReference type="Gene3D" id="3.40.50.300">
    <property type="entry name" value="P-loop containing nucleotide triphosphate hydrolases"/>
    <property type="match status" value="1"/>
</dbReference>
<name>A0A6V7VQN0_MELEN</name>
<organism evidence="1 2">
    <name type="scientific">Meloidogyne enterolobii</name>
    <name type="common">Root-knot nematode worm</name>
    <name type="synonym">Meloidogyne mayaguensis</name>
    <dbReference type="NCBI Taxonomy" id="390850"/>
    <lineage>
        <taxon>Eukaryota</taxon>
        <taxon>Metazoa</taxon>
        <taxon>Ecdysozoa</taxon>
        <taxon>Nematoda</taxon>
        <taxon>Chromadorea</taxon>
        <taxon>Rhabditida</taxon>
        <taxon>Tylenchina</taxon>
        <taxon>Tylenchomorpha</taxon>
        <taxon>Tylenchoidea</taxon>
        <taxon>Meloidogynidae</taxon>
        <taxon>Meloidogyninae</taxon>
        <taxon>Meloidogyne</taxon>
    </lineage>
</organism>
<dbReference type="AlphaFoldDB" id="A0A6V7VQN0"/>
<proteinExistence type="predicted"/>
<evidence type="ECO:0000313" key="1">
    <source>
        <dbReference type="EMBL" id="CAD2176758.1"/>
    </source>
</evidence>